<evidence type="ECO:0000256" key="5">
    <source>
        <dbReference type="HAMAP-Rule" id="MF_00271"/>
    </source>
</evidence>
<dbReference type="EMBL" id="DVAB01000016">
    <property type="protein sequence ID" value="HIK00223.1"/>
    <property type="molecule type" value="Genomic_DNA"/>
</dbReference>
<dbReference type="AlphaFoldDB" id="A0A832V0Z2"/>
<reference evidence="6 7" key="1">
    <citation type="journal article" name="Nat. Commun.">
        <title>Undinarchaeota illuminate DPANN phylogeny and the impact of gene transfer on archaeal evolution.</title>
        <authorList>
            <person name="Dombrowski N."/>
            <person name="Williams T.A."/>
            <person name="Sun J."/>
            <person name="Woodcroft B.J."/>
            <person name="Lee J.H."/>
            <person name="Minh B.Q."/>
            <person name="Rinke C."/>
            <person name="Spang A."/>
        </authorList>
    </citation>
    <scope>NUCLEOTIDE SEQUENCE [LARGE SCALE GENOMIC DNA]</scope>
    <source>
        <strain evidence="6">MAG_bin1129</strain>
    </source>
</reference>
<dbReference type="GO" id="GO:0005886">
    <property type="term" value="C:plasma membrane"/>
    <property type="evidence" value="ECO:0007669"/>
    <property type="project" value="UniProtKB-SubCell"/>
</dbReference>
<accession>A0A832V0Z2</accession>
<dbReference type="PANTHER" id="PTHR11671">
    <property type="entry name" value="V-TYPE ATP SYNTHASE SUBUNIT D"/>
    <property type="match status" value="1"/>
</dbReference>
<dbReference type="NCBIfam" id="NF001542">
    <property type="entry name" value="PRK00373.1-1"/>
    <property type="match status" value="1"/>
</dbReference>
<comment type="subcellular location">
    <subcellularLocation>
        <location evidence="5">Cell membrane</location>
        <topology evidence="5">Peripheral membrane protein</topology>
    </subcellularLocation>
</comment>
<dbReference type="GO" id="GO:0042777">
    <property type="term" value="P:proton motive force-driven plasma membrane ATP synthesis"/>
    <property type="evidence" value="ECO:0007669"/>
    <property type="project" value="UniProtKB-UniRule"/>
</dbReference>
<evidence type="ECO:0000256" key="4">
    <source>
        <dbReference type="ARBA" id="ARBA00059506"/>
    </source>
</evidence>
<dbReference type="Gene3D" id="1.10.287.3240">
    <property type="match status" value="1"/>
</dbReference>
<evidence type="ECO:0000256" key="3">
    <source>
        <dbReference type="ARBA" id="ARBA00023065"/>
    </source>
</evidence>
<comment type="similarity">
    <text evidence="1 5">Belongs to the V-ATPase D subunit family.</text>
</comment>
<keyword evidence="5" id="KW-0066">ATP synthesis</keyword>
<evidence type="ECO:0000256" key="1">
    <source>
        <dbReference type="ARBA" id="ARBA00005850"/>
    </source>
</evidence>
<organism evidence="6 7">
    <name type="scientific">Candidatus Naiadarchaeum limnaeum</name>
    <dbReference type="NCBI Taxonomy" id="2756139"/>
    <lineage>
        <taxon>Archaea</taxon>
        <taxon>Candidatus Undinarchaeota</taxon>
        <taxon>Candidatus Undinarchaeia</taxon>
        <taxon>Candidatus Naiadarchaeales</taxon>
        <taxon>Candidatus Naiadarchaeaceae</taxon>
        <taxon>Candidatus Naiadarchaeum</taxon>
    </lineage>
</organism>
<evidence type="ECO:0000256" key="2">
    <source>
        <dbReference type="ARBA" id="ARBA00022448"/>
    </source>
</evidence>
<comment type="caution">
    <text evidence="6">The sequence shown here is derived from an EMBL/GenBank/DDBJ whole genome shotgun (WGS) entry which is preliminary data.</text>
</comment>
<protein>
    <recommendedName>
        <fullName evidence="5">A-type ATP synthase subunit D</fullName>
    </recommendedName>
</protein>
<comment type="subunit">
    <text evidence="5">Has multiple subunits with at least A(3), B(3), C, D, E, F, H, I and proteolipid K(x).</text>
</comment>
<evidence type="ECO:0000313" key="6">
    <source>
        <dbReference type="EMBL" id="HIK00223.1"/>
    </source>
</evidence>
<dbReference type="GO" id="GO:0046961">
    <property type="term" value="F:proton-transporting ATPase activity, rotational mechanism"/>
    <property type="evidence" value="ECO:0007669"/>
    <property type="project" value="InterPro"/>
</dbReference>
<keyword evidence="2 5" id="KW-0813">Transport</keyword>
<dbReference type="NCBIfam" id="NF001545">
    <property type="entry name" value="PRK00373.1-4"/>
    <property type="match status" value="1"/>
</dbReference>
<sequence>MADIKPTRSELINLKKKIKLAQVGHDLLKRKKDGLVQEFFRILDLVKEQRKTLVRNYRASVSKLEIARALEGTASIESIAFALKDEPEVIIHGKSIMGVKVPQITTKFVKRPLLERGYGLIGTSSYTDELVESWENLLEMVVRSVETETTLKRILLEIEKTKRRVSALEYVVIPNMEGAASFIRLRLEEMERENLFRLKRIKKKHEKIAS</sequence>
<dbReference type="HAMAP" id="MF_00271">
    <property type="entry name" value="ATP_synth_D_arch"/>
    <property type="match status" value="1"/>
</dbReference>
<dbReference type="Pfam" id="PF01813">
    <property type="entry name" value="ATP-synt_D"/>
    <property type="match status" value="1"/>
</dbReference>
<proteinExistence type="inferred from homology"/>
<comment type="function">
    <text evidence="4 5">Component of the A-type ATP synthase that produces ATP from ADP in the presence of a proton gradient across the membrane.</text>
</comment>
<keyword evidence="5" id="KW-0375">Hydrogen ion transport</keyword>
<keyword evidence="3 5" id="KW-0406">Ion transport</keyword>
<keyword evidence="5" id="KW-0472">Membrane</keyword>
<keyword evidence="5" id="KW-1003">Cell membrane</keyword>
<dbReference type="NCBIfam" id="TIGR00309">
    <property type="entry name" value="V_ATPase_subD"/>
    <property type="match status" value="1"/>
</dbReference>
<keyword evidence="7" id="KW-1185">Reference proteome</keyword>
<dbReference type="InterPro" id="IPR002699">
    <property type="entry name" value="V_ATPase_D"/>
</dbReference>
<dbReference type="GO" id="GO:0005524">
    <property type="term" value="F:ATP binding"/>
    <property type="evidence" value="ECO:0007669"/>
    <property type="project" value="UniProtKB-UniRule"/>
</dbReference>
<dbReference type="FunFam" id="1.10.287.3240:FF:000007">
    <property type="entry name" value="V-type ATP synthase subunit D"/>
    <property type="match status" value="1"/>
</dbReference>
<name>A0A832V0Z2_9ARCH</name>
<evidence type="ECO:0000313" key="7">
    <source>
        <dbReference type="Proteomes" id="UP000646946"/>
    </source>
</evidence>
<gene>
    <name evidence="5" type="primary">atpD</name>
    <name evidence="6" type="ORF">H1016_01650</name>
</gene>
<dbReference type="GO" id="GO:0046933">
    <property type="term" value="F:proton-transporting ATP synthase activity, rotational mechanism"/>
    <property type="evidence" value="ECO:0007669"/>
    <property type="project" value="UniProtKB-UniRule"/>
</dbReference>
<dbReference type="Proteomes" id="UP000646946">
    <property type="component" value="Unassembled WGS sequence"/>
</dbReference>